<evidence type="ECO:0000256" key="1">
    <source>
        <dbReference type="ARBA" id="ARBA00007569"/>
    </source>
</evidence>
<dbReference type="SUPFAM" id="SSF143243">
    <property type="entry name" value="Nqo5-like"/>
    <property type="match status" value="1"/>
</dbReference>
<proteinExistence type="inferred from homology"/>
<evidence type="ECO:0000259" key="3">
    <source>
        <dbReference type="Pfam" id="PF00329"/>
    </source>
</evidence>
<dbReference type="PANTHER" id="PTHR10884:SF14">
    <property type="entry name" value="NADH DEHYDROGENASE [UBIQUINONE] IRON-SULFUR PROTEIN 3, MITOCHONDRIAL"/>
    <property type="match status" value="1"/>
</dbReference>
<reference evidence="4" key="2">
    <citation type="submission" date="2020-09" db="EMBL/GenBank/DDBJ databases">
        <authorList>
            <person name="Sun Q."/>
            <person name="Zhou Y."/>
        </authorList>
    </citation>
    <scope>NUCLEOTIDE SEQUENCE</scope>
    <source>
        <strain evidence="4">CGMCC 1.15085</strain>
    </source>
</reference>
<dbReference type="Pfam" id="PF00329">
    <property type="entry name" value="Complex1_30kDa"/>
    <property type="match status" value="1"/>
</dbReference>
<dbReference type="RefSeq" id="WP_188836698.1">
    <property type="nucleotide sequence ID" value="NZ_BMHI01000003.1"/>
</dbReference>
<reference evidence="4" key="1">
    <citation type="journal article" date="2014" name="Int. J. Syst. Evol. Microbiol.">
        <title>Complete genome sequence of Corynebacterium casei LMG S-19264T (=DSM 44701T), isolated from a smear-ripened cheese.</title>
        <authorList>
            <consortium name="US DOE Joint Genome Institute (JGI-PGF)"/>
            <person name="Walter F."/>
            <person name="Albersmeier A."/>
            <person name="Kalinowski J."/>
            <person name="Ruckert C."/>
        </authorList>
    </citation>
    <scope>NUCLEOTIDE SEQUENCE</scope>
    <source>
        <strain evidence="4">CGMCC 1.15085</strain>
    </source>
</reference>
<dbReference type="InterPro" id="IPR037232">
    <property type="entry name" value="NADH_quin_OxRdtase_su_C/D-like"/>
</dbReference>
<evidence type="ECO:0000313" key="4">
    <source>
        <dbReference type="EMBL" id="GGB28207.1"/>
    </source>
</evidence>
<name>A0A916T2H7_9MICO</name>
<accession>A0A916T2H7</accession>
<organism evidence="4 5">
    <name type="scientific">Flexivirga endophytica</name>
    <dbReference type="NCBI Taxonomy" id="1849103"/>
    <lineage>
        <taxon>Bacteria</taxon>
        <taxon>Bacillati</taxon>
        <taxon>Actinomycetota</taxon>
        <taxon>Actinomycetes</taxon>
        <taxon>Micrococcales</taxon>
        <taxon>Dermacoccaceae</taxon>
        <taxon>Flexivirga</taxon>
    </lineage>
</organism>
<protein>
    <recommendedName>
        <fullName evidence="3">NADH:ubiquinone oxidoreductase 30kDa subunit domain-containing protein</fullName>
    </recommendedName>
</protein>
<sequence length="179" mass="19594">MTDETYEVPAVTCEPGDWLSTLERLRGEGFGFFDFLTAVDETDADETPGFDVVVHLYDVTPGALRETLVRARIADGDTIPSCTGLWTGAAWHERETHEMFGIGFDGYTDANHGKLRKLLLPDGFDGHPLRKSFVLVARASKPWPGAKEPGGGGTDGKPARAPRRRMQPPGVPDESWGPR</sequence>
<dbReference type="GO" id="GO:0008137">
    <property type="term" value="F:NADH dehydrogenase (ubiquinone) activity"/>
    <property type="evidence" value="ECO:0007669"/>
    <property type="project" value="InterPro"/>
</dbReference>
<dbReference type="EMBL" id="BMHI01000003">
    <property type="protein sequence ID" value="GGB28207.1"/>
    <property type="molecule type" value="Genomic_DNA"/>
</dbReference>
<keyword evidence="5" id="KW-1185">Reference proteome</keyword>
<dbReference type="Proteomes" id="UP000636793">
    <property type="component" value="Unassembled WGS sequence"/>
</dbReference>
<evidence type="ECO:0000313" key="5">
    <source>
        <dbReference type="Proteomes" id="UP000636793"/>
    </source>
</evidence>
<dbReference type="Gene3D" id="3.30.460.80">
    <property type="entry name" value="NADH:ubiquinone oxidoreductase, 30kDa subunit"/>
    <property type="match status" value="1"/>
</dbReference>
<dbReference type="InterPro" id="IPR001268">
    <property type="entry name" value="NADH_UbQ_OxRdtase_30kDa_su"/>
</dbReference>
<feature type="region of interest" description="Disordered" evidence="2">
    <location>
        <begin position="140"/>
        <end position="179"/>
    </location>
</feature>
<comment type="similarity">
    <text evidence="1">Belongs to the complex I 30 kDa subunit family.</text>
</comment>
<gene>
    <name evidence="4" type="ORF">GCM10011492_18040</name>
</gene>
<comment type="caution">
    <text evidence="4">The sequence shown here is derived from an EMBL/GenBank/DDBJ whole genome shotgun (WGS) entry which is preliminary data.</text>
</comment>
<dbReference type="PANTHER" id="PTHR10884">
    <property type="entry name" value="NADH DEHYDROGENASE UBIQUINONE IRON-SULFUR PROTEIN 3"/>
    <property type="match status" value="1"/>
</dbReference>
<feature type="domain" description="NADH:ubiquinone oxidoreductase 30kDa subunit" evidence="3">
    <location>
        <begin position="11"/>
        <end position="136"/>
    </location>
</feature>
<dbReference type="AlphaFoldDB" id="A0A916T2H7"/>
<evidence type="ECO:0000256" key="2">
    <source>
        <dbReference type="SAM" id="MobiDB-lite"/>
    </source>
</evidence>